<dbReference type="RefSeq" id="XP_009034660.1">
    <property type="nucleotide sequence ID" value="XM_009036412.1"/>
</dbReference>
<dbReference type="KEGG" id="aaf:AURANDRAFT_62065"/>
<protein>
    <recommendedName>
        <fullName evidence="3">FH2 domain-containing protein</fullName>
    </recommendedName>
</protein>
<dbReference type="eggNOG" id="KOG1922">
    <property type="taxonomic scope" value="Eukaryota"/>
</dbReference>
<keyword evidence="1" id="KW-0175">Coiled coil</keyword>
<dbReference type="GeneID" id="20223720"/>
<dbReference type="Pfam" id="PF02181">
    <property type="entry name" value="FH2"/>
    <property type="match status" value="1"/>
</dbReference>
<dbReference type="InParanoid" id="F0Y289"/>
<feature type="coiled-coil region" evidence="1">
    <location>
        <begin position="295"/>
        <end position="325"/>
    </location>
</feature>
<dbReference type="Gene3D" id="1.20.58.2220">
    <property type="entry name" value="Formin, FH2 domain"/>
    <property type="match status" value="1"/>
</dbReference>
<dbReference type="EMBL" id="GL833123">
    <property type="protein sequence ID" value="EGB11111.1"/>
    <property type="molecule type" value="Genomic_DNA"/>
</dbReference>
<reference evidence="4 5" key="1">
    <citation type="journal article" date="2011" name="Proc. Natl. Acad. Sci. U.S.A.">
        <title>Niche of harmful alga Aureococcus anophagefferens revealed through ecogenomics.</title>
        <authorList>
            <person name="Gobler C.J."/>
            <person name="Berry D.L."/>
            <person name="Dyhrman S.T."/>
            <person name="Wilhelm S.W."/>
            <person name="Salamov A."/>
            <person name="Lobanov A.V."/>
            <person name="Zhang Y."/>
            <person name="Collier J.L."/>
            <person name="Wurch L.L."/>
            <person name="Kustka A.B."/>
            <person name="Dill B.D."/>
            <person name="Shah M."/>
            <person name="VerBerkmoes N.C."/>
            <person name="Kuo A."/>
            <person name="Terry A."/>
            <person name="Pangilinan J."/>
            <person name="Lindquist E.A."/>
            <person name="Lucas S."/>
            <person name="Paulsen I.T."/>
            <person name="Hattenrath-Lehmann T.K."/>
            <person name="Talmage S.C."/>
            <person name="Walker E.A."/>
            <person name="Koch F."/>
            <person name="Burson A.M."/>
            <person name="Marcoval M.A."/>
            <person name="Tang Y.Z."/>
            <person name="Lecleir G.R."/>
            <person name="Coyne K.J."/>
            <person name="Berg G.M."/>
            <person name="Bertrand E.M."/>
            <person name="Saito M.A."/>
            <person name="Gladyshev V.N."/>
            <person name="Grigoriev I.V."/>
        </authorList>
    </citation>
    <scope>NUCLEOTIDE SEQUENCE [LARGE SCALE GENOMIC DNA]</scope>
    <source>
        <strain evidence="5">CCMP 1984</strain>
    </source>
</reference>
<dbReference type="PROSITE" id="PS51444">
    <property type="entry name" value="FH2"/>
    <property type="match status" value="1"/>
</dbReference>
<feature type="region of interest" description="Disordered" evidence="2">
    <location>
        <begin position="533"/>
        <end position="559"/>
    </location>
</feature>
<evidence type="ECO:0000259" key="3">
    <source>
        <dbReference type="PROSITE" id="PS51444"/>
    </source>
</evidence>
<dbReference type="InterPro" id="IPR015425">
    <property type="entry name" value="FH2_Formin"/>
</dbReference>
<keyword evidence="5" id="KW-1185">Reference proteome</keyword>
<feature type="compositionally biased region" description="Low complexity" evidence="2">
    <location>
        <begin position="1"/>
        <end position="17"/>
    </location>
</feature>
<feature type="coiled-coil region" evidence="1">
    <location>
        <begin position="793"/>
        <end position="820"/>
    </location>
</feature>
<dbReference type="PANTHER" id="PTHR45733">
    <property type="entry name" value="FORMIN-J"/>
    <property type="match status" value="1"/>
</dbReference>
<feature type="region of interest" description="Disordered" evidence="2">
    <location>
        <begin position="959"/>
        <end position="989"/>
    </location>
</feature>
<dbReference type="OrthoDB" id="1668162at2759"/>
<dbReference type="SMART" id="SM00498">
    <property type="entry name" value="FH2"/>
    <property type="match status" value="1"/>
</dbReference>
<dbReference type="Proteomes" id="UP000002729">
    <property type="component" value="Unassembled WGS sequence"/>
</dbReference>
<dbReference type="InterPro" id="IPR051144">
    <property type="entry name" value="Formin_homology_domain"/>
</dbReference>
<name>F0Y289_AURAN</name>
<evidence type="ECO:0000313" key="5">
    <source>
        <dbReference type="Proteomes" id="UP000002729"/>
    </source>
</evidence>
<evidence type="ECO:0000256" key="1">
    <source>
        <dbReference type="SAM" id="Coils"/>
    </source>
</evidence>
<proteinExistence type="predicted"/>
<dbReference type="AlphaFoldDB" id="F0Y289"/>
<gene>
    <name evidence="4" type="ORF">AURANDRAFT_62065</name>
</gene>
<evidence type="ECO:0000256" key="2">
    <source>
        <dbReference type="SAM" id="MobiDB-lite"/>
    </source>
</evidence>
<feature type="domain" description="FH2" evidence="3">
    <location>
        <begin position="485"/>
        <end position="868"/>
    </location>
</feature>
<feature type="compositionally biased region" description="Basic residues" evidence="2">
    <location>
        <begin position="545"/>
        <end position="559"/>
    </location>
</feature>
<evidence type="ECO:0000313" key="4">
    <source>
        <dbReference type="EMBL" id="EGB11111.1"/>
    </source>
</evidence>
<dbReference type="SUPFAM" id="SSF101447">
    <property type="entry name" value="Formin homology 2 domain (FH2 domain)"/>
    <property type="match status" value="1"/>
</dbReference>
<feature type="region of interest" description="Disordered" evidence="2">
    <location>
        <begin position="1"/>
        <end position="20"/>
    </location>
</feature>
<organism evidence="5">
    <name type="scientific">Aureococcus anophagefferens</name>
    <name type="common">Harmful bloom alga</name>
    <dbReference type="NCBI Taxonomy" id="44056"/>
    <lineage>
        <taxon>Eukaryota</taxon>
        <taxon>Sar</taxon>
        <taxon>Stramenopiles</taxon>
        <taxon>Ochrophyta</taxon>
        <taxon>Pelagophyceae</taxon>
        <taxon>Pelagomonadales</taxon>
        <taxon>Pelagomonadaceae</taxon>
        <taxon>Aureococcus</taxon>
    </lineage>
</organism>
<dbReference type="InterPro" id="IPR042201">
    <property type="entry name" value="FH2_Formin_sf"/>
</dbReference>
<accession>F0Y289</accession>
<sequence>MEAPAPAPRGRSAPDDASCASKSQASIDLSELFNPSALTRLLRQLNDQIDGQRDQIVFLEEQSIANAAFREMWAQDRAEFRAALAVATEENNKKINEAIGAAAASVSDLRKTYNEERAFRRICHFAAHRTEIMQREKWETWARACREMRLWDKRRAVLIRMGNMNEKRHQTFGMTRWREQTARARDAATMHNGANALIDALYVKRAVRRSFRHWVECVLLEQISDAFGGVEIVTSAHHEQVLSVAEAAAKPYVGRAAAAAAAGNFGEAFKQAHLGTMQVVKVMSSEQDMARQRDREALEGECENIRKALATVSAAAEEKRALEAKKALDRGNERLDKQLATTRRQIDGKITERITEALAQVEANAAGHAERAEARAKAADQRVAAKLQAADDRAMAAAHDVEALVHGCEAQVDAVDAKVLEVNDYVAYVERSLRTVYEDLRKHNLWETMRRRDADDAGQVFVRAALGLTVQAATRRDNDENLAFMAEVRAAEDSLARLMGQSAKQMSRAQTLVSEAKRNLAVEQQIRGVYEDAAPSSPGSVPQNVHHHHHHPAQKHFHKAPSNVGIALKKLRLKPSELARAVADGDDVLTNKADLIPVPSGDDLDAAKDYDPSITALRDVEAFFCHAARVPDFAQRVAALEFRDVAAQKLGDVLDACGAVAAAAAAARESDAVRLALAAALAVGNYLNGGSARGEAGGFDLDGVAKLATTKGADGTTLAMHVVAGVDRRDSGAVARLAALEPALDAAARARSFPAVDADLGAWLASKRALDGLLQRDSAAGRAAFGERLGGFAAALAADAESAEAARADAEAALDAARAAFGDDSKQPFDLFRKLLTLVRTLKTAHEANRRRAKPKADAKGGDLFDAFSKTQDDASSLIDEFKRRCEERSASRDGSRDASAFATSRSAAVICATAAALASADGAGDVAARAASTQAMRAALVAARDVVAAEDAKKKAERAEKKRAAADAAAGTPAPKASKAVDKDWTPDPDSWRDALSAGDVVDAKVFGVWMGATVDVANFNQLVIRATMNGETQQIQIPRASEGLARAGTKAAL</sequence>
<feature type="compositionally biased region" description="Basic and acidic residues" evidence="2">
    <location>
        <begin position="980"/>
        <end position="989"/>
    </location>
</feature>